<gene>
    <name evidence="2" type="ORF">Mcate_00211</name>
</gene>
<protein>
    <recommendedName>
        <fullName evidence="4">Succinate dehydrogenase</fullName>
    </recommendedName>
</protein>
<evidence type="ECO:0000313" key="3">
    <source>
        <dbReference type="Proteomes" id="UP000266089"/>
    </source>
</evidence>
<feature type="transmembrane region" description="Helical" evidence="1">
    <location>
        <begin position="161"/>
        <end position="182"/>
    </location>
</feature>
<feature type="transmembrane region" description="Helical" evidence="1">
    <location>
        <begin position="21"/>
        <end position="43"/>
    </location>
</feature>
<dbReference type="OrthoDB" id="9799243at2"/>
<feature type="transmembrane region" description="Helical" evidence="1">
    <location>
        <begin position="72"/>
        <end position="95"/>
    </location>
</feature>
<evidence type="ECO:0000313" key="2">
    <source>
        <dbReference type="EMBL" id="RIH79774.1"/>
    </source>
</evidence>
<dbReference type="RefSeq" id="WP_027887386.1">
    <property type="nucleotide sequence ID" value="NZ_JBHSXZ010000003.1"/>
</dbReference>
<organism evidence="2 3">
    <name type="scientific">Meiothermus taiwanensis</name>
    <dbReference type="NCBI Taxonomy" id="172827"/>
    <lineage>
        <taxon>Bacteria</taxon>
        <taxon>Thermotogati</taxon>
        <taxon>Deinococcota</taxon>
        <taxon>Deinococci</taxon>
        <taxon>Thermales</taxon>
        <taxon>Thermaceae</taxon>
        <taxon>Meiothermus</taxon>
    </lineage>
</organism>
<evidence type="ECO:0000256" key="1">
    <source>
        <dbReference type="SAM" id="Phobius"/>
    </source>
</evidence>
<keyword evidence="1" id="KW-0812">Transmembrane</keyword>
<evidence type="ECO:0008006" key="4">
    <source>
        <dbReference type="Google" id="ProtNLM"/>
    </source>
</evidence>
<name>A0A399E4W4_9DEIN</name>
<accession>A0A399E4W4</accession>
<sequence length="250" mass="29229">MSTKPVTGIESRKTDRQDAWWIEPLFTVLSLGLFGLYAFWVALNRQHYEYGPYLSPFYSIPLPGVHAKDLDWLAISPAFLVLWIPLGFRATCYYYRKAYYRAFFWDPPACAVPELRKAYKGERAFPFVLNNLHRYFWYLSVPVVAFLWYDAIKAFFFEDGFGIGVGSLIMLGNVILLSYYTFSCHAWRHLAGGCLNCMSKHKTRYTLWQRISRINESHGFWGVVSMLSVWFTDVYIRLCSMGTITDIRLF</sequence>
<comment type="caution">
    <text evidence="2">The sequence shown here is derived from an EMBL/GenBank/DDBJ whole genome shotgun (WGS) entry which is preliminary data.</text>
</comment>
<keyword evidence="1" id="KW-0472">Membrane</keyword>
<dbReference type="AlphaFoldDB" id="A0A399E4W4"/>
<proteinExistence type="predicted"/>
<dbReference type="EMBL" id="QWKX01000003">
    <property type="protein sequence ID" value="RIH79774.1"/>
    <property type="molecule type" value="Genomic_DNA"/>
</dbReference>
<feature type="transmembrane region" description="Helical" evidence="1">
    <location>
        <begin position="135"/>
        <end position="155"/>
    </location>
</feature>
<keyword evidence="1" id="KW-1133">Transmembrane helix</keyword>
<dbReference type="Proteomes" id="UP000266089">
    <property type="component" value="Unassembled WGS sequence"/>
</dbReference>
<reference evidence="2 3" key="1">
    <citation type="submission" date="2018-08" db="EMBL/GenBank/DDBJ databases">
        <title>Meiothermus cateniformans JCM 15151 genome sequencing project.</title>
        <authorList>
            <person name="Da Costa M.S."/>
            <person name="Albuquerque L."/>
            <person name="Raposo P."/>
            <person name="Froufe H.J.C."/>
            <person name="Barroso C.S."/>
            <person name="Egas C."/>
        </authorList>
    </citation>
    <scope>NUCLEOTIDE SEQUENCE [LARGE SCALE GENOMIC DNA]</scope>
    <source>
        <strain evidence="2 3">JCM 15151</strain>
    </source>
</reference>